<reference evidence="1 2" key="1">
    <citation type="journal article" date="2021" name="Hortic Res">
        <title>The domestication of Cucurbita argyrosperma as revealed by the genome of its wild relative.</title>
        <authorList>
            <person name="Barrera-Redondo J."/>
            <person name="Sanchez-de la Vega G."/>
            <person name="Aguirre-Liguori J.A."/>
            <person name="Castellanos-Morales G."/>
            <person name="Gutierrez-Guerrero Y.T."/>
            <person name="Aguirre-Dugua X."/>
            <person name="Aguirre-Planter E."/>
            <person name="Tenaillon M.I."/>
            <person name="Lira-Saade R."/>
            <person name="Eguiarte L.E."/>
        </authorList>
    </citation>
    <scope>NUCLEOTIDE SEQUENCE [LARGE SCALE GENOMIC DNA]</scope>
    <source>
        <strain evidence="1">JBR-2021</strain>
    </source>
</reference>
<comment type="caution">
    <text evidence="1">The sequence shown here is derived from an EMBL/GenBank/DDBJ whole genome shotgun (WGS) entry which is preliminary data.</text>
</comment>
<name>A0AAV6MEE7_9ROSI</name>
<organism evidence="1 2">
    <name type="scientific">Cucurbita argyrosperma subsp. sororia</name>
    <dbReference type="NCBI Taxonomy" id="37648"/>
    <lineage>
        <taxon>Eukaryota</taxon>
        <taxon>Viridiplantae</taxon>
        <taxon>Streptophyta</taxon>
        <taxon>Embryophyta</taxon>
        <taxon>Tracheophyta</taxon>
        <taxon>Spermatophyta</taxon>
        <taxon>Magnoliopsida</taxon>
        <taxon>eudicotyledons</taxon>
        <taxon>Gunneridae</taxon>
        <taxon>Pentapetalae</taxon>
        <taxon>rosids</taxon>
        <taxon>fabids</taxon>
        <taxon>Cucurbitales</taxon>
        <taxon>Cucurbitaceae</taxon>
        <taxon>Cucurbiteae</taxon>
        <taxon>Cucurbita</taxon>
    </lineage>
</organism>
<dbReference type="Proteomes" id="UP000685013">
    <property type="component" value="Chromosome 15"/>
</dbReference>
<keyword evidence="2" id="KW-1185">Reference proteome</keyword>
<protein>
    <submittedName>
        <fullName evidence="1">Uncharacterized protein</fullName>
    </submittedName>
</protein>
<sequence length="95" mass="10645">MVNSRCSMKCSHGIGTLWRLKWQKPLSRSGFLIFPVPTSCIGGKLAVNGLRPLHAWTALAQLIQLLKKTLKLPAMIPIWLSFRFQQSQKGPLICS</sequence>
<evidence type="ECO:0000313" key="2">
    <source>
        <dbReference type="Proteomes" id="UP000685013"/>
    </source>
</evidence>
<feature type="non-terminal residue" evidence="1">
    <location>
        <position position="1"/>
    </location>
</feature>
<evidence type="ECO:0000313" key="1">
    <source>
        <dbReference type="EMBL" id="KAG6579621.1"/>
    </source>
</evidence>
<accession>A0AAV6MEE7</accession>
<proteinExistence type="predicted"/>
<dbReference type="EMBL" id="JAGKQH010000015">
    <property type="protein sequence ID" value="KAG6579621.1"/>
    <property type="molecule type" value="Genomic_DNA"/>
</dbReference>
<dbReference type="AlphaFoldDB" id="A0AAV6MEE7"/>
<gene>
    <name evidence="1" type="ORF">SDJN03_24069</name>
</gene>